<evidence type="ECO:0000259" key="1">
    <source>
        <dbReference type="Pfam" id="PF18864"/>
    </source>
</evidence>
<dbReference type="Pfam" id="PF18864">
    <property type="entry name" value="AbiTii"/>
    <property type="match status" value="1"/>
</dbReference>
<reference evidence="2" key="1">
    <citation type="journal article" date="2018" name="Genome Biol.">
        <title>SKESA: strategic k-mer extension for scrupulous assemblies.</title>
        <authorList>
            <person name="Souvorov A."/>
            <person name="Agarwala R."/>
            <person name="Lipman D.J."/>
        </authorList>
    </citation>
    <scope>NUCLEOTIDE SEQUENCE [LARGE SCALE GENOMIC DNA]</scope>
    <source>
        <strain evidence="2">1839</strain>
    </source>
</reference>
<evidence type="ECO:0000313" key="3">
    <source>
        <dbReference type="EMBL" id="HAG5773544.1"/>
    </source>
</evidence>
<accession>A0A765T871</accession>
<evidence type="ECO:0000313" key="2">
    <source>
        <dbReference type="EMBL" id="HAG5771474.1"/>
    </source>
</evidence>
<dbReference type="AlphaFoldDB" id="A0A765T871"/>
<name>A0A765T871_ECOLX</name>
<dbReference type="EMBL" id="DAAYTU010000019">
    <property type="protein sequence ID" value="HAG5771474.1"/>
    <property type="molecule type" value="Genomic_DNA"/>
</dbReference>
<comment type="caution">
    <text evidence="2">The sequence shown here is derived from an EMBL/GenBank/DDBJ whole genome shotgun (WGS) entry which is preliminary data.</text>
</comment>
<feature type="domain" description="AbiTii" evidence="1">
    <location>
        <begin position="7"/>
        <end position="186"/>
    </location>
</feature>
<organism evidence="2">
    <name type="scientific">Escherichia coli</name>
    <dbReference type="NCBI Taxonomy" id="562"/>
    <lineage>
        <taxon>Bacteria</taxon>
        <taxon>Pseudomonadati</taxon>
        <taxon>Pseudomonadota</taxon>
        <taxon>Gammaproteobacteria</taxon>
        <taxon>Enterobacterales</taxon>
        <taxon>Enterobacteriaceae</taxon>
        <taxon>Escherichia</taxon>
    </lineage>
</organism>
<proteinExistence type="predicted"/>
<sequence>MPHSPVIELQSLASDPNSDIVAVLMKAKMIAVKLDLVDLAEWIELELNGYPTIASVPEYRSGQGQLKAFNPVNGWIPVDLGVSDPKITTPFTTFKLTESIASMKRLRDKDIGTVSLPIPVGYAQMLHAGQRSRYEMRWFFSSGKIDHVITTVRNKILDWSLELEKKGVFGEGLIFTITEKEVAPMTVNNTNIFHGAVNNAGAIGAGNTGDIQQQNSISAGDIASLENELKKHGIADNDLSELKQLVEQSPKPTSKTEVEKSFGAWIGKITGQAFTGVLNIAGAAAPAILTNALCHFYNIPV</sequence>
<dbReference type="InterPro" id="IPR041304">
    <property type="entry name" value="AbiTii"/>
</dbReference>
<gene>
    <name evidence="2" type="ORF">GGB84_003171</name>
    <name evidence="3" type="ORF">GGB84_005399</name>
</gene>
<reference evidence="2" key="2">
    <citation type="submission" date="2020-02" db="EMBL/GenBank/DDBJ databases">
        <authorList>
            <consortium name="NCBI Pathogen Detection Project"/>
        </authorList>
    </citation>
    <scope>NUCLEOTIDE SEQUENCE</scope>
    <source>
        <strain evidence="2">1839</strain>
    </source>
</reference>
<dbReference type="EMBL" id="DAAYTU010000230">
    <property type="protein sequence ID" value="HAG5773544.1"/>
    <property type="molecule type" value="Genomic_DNA"/>
</dbReference>
<protein>
    <submittedName>
        <fullName evidence="2">Abortive phage resistance protein</fullName>
    </submittedName>
</protein>